<reference evidence="2" key="2">
    <citation type="journal article" date="2021" name="Microbiome">
        <title>Successional dynamics and alternative stable states in a saline activated sludge microbial community over 9 years.</title>
        <authorList>
            <person name="Wang Y."/>
            <person name="Ye J."/>
            <person name="Ju F."/>
            <person name="Liu L."/>
            <person name="Boyd J.A."/>
            <person name="Deng Y."/>
            <person name="Parks D.H."/>
            <person name="Jiang X."/>
            <person name="Yin X."/>
            <person name="Woodcroft B.J."/>
            <person name="Tyson G.W."/>
            <person name="Hugenholtz P."/>
            <person name="Polz M.F."/>
            <person name="Zhang T."/>
        </authorList>
    </citation>
    <scope>NUCLEOTIDE SEQUENCE</scope>
    <source>
        <strain evidence="2">HKST-UBA13</strain>
    </source>
</reference>
<comment type="caution">
    <text evidence="2">The sequence shown here is derived from an EMBL/GenBank/DDBJ whole genome shotgun (WGS) entry which is preliminary data.</text>
</comment>
<dbReference type="EMBL" id="JAGQLJ010000051">
    <property type="protein sequence ID" value="MCA9381145.1"/>
    <property type="molecule type" value="Genomic_DNA"/>
</dbReference>
<evidence type="ECO:0000313" key="3">
    <source>
        <dbReference type="Proteomes" id="UP000775877"/>
    </source>
</evidence>
<evidence type="ECO:0000313" key="2">
    <source>
        <dbReference type="EMBL" id="MCA9381145.1"/>
    </source>
</evidence>
<dbReference type="Pfam" id="PF12647">
    <property type="entry name" value="RNHCP"/>
    <property type="match status" value="1"/>
</dbReference>
<reference evidence="2" key="1">
    <citation type="submission" date="2020-04" db="EMBL/GenBank/DDBJ databases">
        <authorList>
            <person name="Zhang T."/>
        </authorList>
    </citation>
    <scope>NUCLEOTIDE SEQUENCE</scope>
    <source>
        <strain evidence="2">HKST-UBA13</strain>
    </source>
</reference>
<gene>
    <name evidence="2" type="ORF">KC678_02680</name>
</gene>
<proteinExistence type="predicted"/>
<accession>A0A955I8Z3</accession>
<feature type="domain" description="RNHCP" evidence="1">
    <location>
        <begin position="8"/>
        <end position="91"/>
    </location>
</feature>
<dbReference type="Proteomes" id="UP000775877">
    <property type="component" value="Unassembled WGS sequence"/>
</dbReference>
<protein>
    <submittedName>
        <fullName evidence="2">RNHCP domain-containing protein</fullName>
    </submittedName>
</protein>
<dbReference type="InterPro" id="IPR024439">
    <property type="entry name" value="RNHCP"/>
</dbReference>
<evidence type="ECO:0000259" key="1">
    <source>
        <dbReference type="Pfam" id="PF12647"/>
    </source>
</evidence>
<name>A0A955I8Z3_9BACT</name>
<organism evidence="2 3">
    <name type="scientific">Candidatus Dojkabacteria bacterium</name>
    <dbReference type="NCBI Taxonomy" id="2099670"/>
    <lineage>
        <taxon>Bacteria</taxon>
        <taxon>Candidatus Dojkabacteria</taxon>
    </lineage>
</organism>
<sequence length="99" mass="11211">MKKFTKRNENFICINCGREVPPHPTSSRDHCPFCLYGLHVDINPGDRANRCRGLLMPIGIKNTNRKEQIVFKCEKCGEEVNCITAPDDIREVVHSLGAN</sequence>
<dbReference type="AlphaFoldDB" id="A0A955I8Z3"/>